<dbReference type="Proteomes" id="UP000076983">
    <property type="component" value="Unassembled WGS sequence"/>
</dbReference>
<dbReference type="PATRIC" id="fig|29557.3.peg.78"/>
<dbReference type="STRING" id="29557.MGALLINA_00870"/>
<dbReference type="InterPro" id="IPR036847">
    <property type="entry name" value="RimP_C_sf"/>
</dbReference>
<dbReference type="Gene3D" id="2.30.30.180">
    <property type="entry name" value="Ribosome maturation factor RimP, C-terminal domain"/>
    <property type="match status" value="1"/>
</dbReference>
<keyword evidence="2" id="KW-1185">Reference proteome</keyword>
<dbReference type="OrthoDB" id="399086at2"/>
<name>A0A168RJX0_9BACT</name>
<gene>
    <name evidence="1" type="ORF">MGALLINA_00870</name>
</gene>
<dbReference type="RefSeq" id="WP_027332731.1">
    <property type="nucleotide sequence ID" value="NZ_LVLH01000020.1"/>
</dbReference>
<dbReference type="SUPFAM" id="SSF74942">
    <property type="entry name" value="YhbC-like, C-terminal domain"/>
    <property type="match status" value="1"/>
</dbReference>
<accession>A0A168RJX0</accession>
<organism evidence="1 2">
    <name type="scientific">Mycoplasmopsis gallinarum</name>
    <dbReference type="NCBI Taxonomy" id="29557"/>
    <lineage>
        <taxon>Bacteria</taxon>
        <taxon>Bacillati</taxon>
        <taxon>Mycoplasmatota</taxon>
        <taxon>Mycoplasmoidales</taxon>
        <taxon>Metamycoplasmataceae</taxon>
        <taxon>Mycoplasmopsis</taxon>
    </lineage>
</organism>
<dbReference type="EMBL" id="LVLH01000020">
    <property type="protein sequence ID" value="OAB49052.1"/>
    <property type="molecule type" value="Genomic_DNA"/>
</dbReference>
<dbReference type="AlphaFoldDB" id="A0A168RJX0"/>
<comment type="caution">
    <text evidence="1">The sequence shown here is derived from an EMBL/GenBank/DDBJ whole genome shotgun (WGS) entry which is preliminary data.</text>
</comment>
<reference evidence="1 2" key="1">
    <citation type="submission" date="2016-03" db="EMBL/GenBank/DDBJ databases">
        <title>Genome sequence of Mycoplasma gallinarum strain Mgn_IPT.</title>
        <authorList>
            <person name="Yacoub E."/>
            <person name="Sirand-Pugnet P."/>
            <person name="Barre A."/>
            <person name="Maurier F."/>
            <person name="Blanchard A."/>
            <person name="Ben Abdelmoumen B.M."/>
        </authorList>
    </citation>
    <scope>NUCLEOTIDE SEQUENCE [LARGE SCALE GENOMIC DNA]</scope>
    <source>
        <strain evidence="1 2">Mgn_IPT</strain>
    </source>
</reference>
<sequence length="144" mass="16777">MNWKQILQKQFGEIILDVKNEFAFSHPTLTVVLNTSNIEEVDKYTMLINTFLDANFEDKMNFDVLNILSKGAEIEIPLEELSNFKDTFATVTTKKSINGLNKINGQILHDRDNVLQLKWNNKGQFRTLKIEHSNILKVEKYIKF</sequence>
<evidence type="ECO:0000313" key="1">
    <source>
        <dbReference type="EMBL" id="OAB49052.1"/>
    </source>
</evidence>
<evidence type="ECO:0000313" key="2">
    <source>
        <dbReference type="Proteomes" id="UP000076983"/>
    </source>
</evidence>
<protein>
    <recommendedName>
        <fullName evidence="3">Ribosome maturation factor RimP</fullName>
    </recommendedName>
</protein>
<proteinExistence type="predicted"/>
<evidence type="ECO:0008006" key="3">
    <source>
        <dbReference type="Google" id="ProtNLM"/>
    </source>
</evidence>